<dbReference type="InterPro" id="IPR050105">
    <property type="entry name" value="MoCo_biosynth_MoaA/MoaC"/>
</dbReference>
<evidence type="ECO:0000256" key="1">
    <source>
        <dbReference type="ARBA" id="ARBA00022691"/>
    </source>
</evidence>
<dbReference type="RefSeq" id="WP_187303452.1">
    <property type="nucleotide sequence ID" value="NZ_CBCTQH010000040.1"/>
</dbReference>
<dbReference type="GO" id="GO:0046872">
    <property type="term" value="F:metal ion binding"/>
    <property type="evidence" value="ECO:0007669"/>
    <property type="project" value="UniProtKB-KW"/>
</dbReference>
<dbReference type="InterPro" id="IPR013785">
    <property type="entry name" value="Aldolase_TIM"/>
</dbReference>
<evidence type="ECO:0000256" key="2">
    <source>
        <dbReference type="ARBA" id="ARBA00022723"/>
    </source>
</evidence>
<dbReference type="GO" id="GO:0051536">
    <property type="term" value="F:iron-sulfur cluster binding"/>
    <property type="evidence" value="ECO:0007669"/>
    <property type="project" value="UniProtKB-KW"/>
</dbReference>
<gene>
    <name evidence="7" type="ORF">H9L42_11035</name>
</gene>
<keyword evidence="2" id="KW-0479">Metal-binding</keyword>
<dbReference type="GO" id="GO:0006777">
    <property type="term" value="P:Mo-molybdopterin cofactor biosynthetic process"/>
    <property type="evidence" value="ECO:0007669"/>
    <property type="project" value="UniProtKB-KW"/>
</dbReference>
<reference evidence="7" key="1">
    <citation type="submission" date="2020-08" db="EMBL/GenBank/DDBJ databases">
        <title>Genome public.</title>
        <authorList>
            <person name="Liu C."/>
            <person name="Sun Q."/>
        </authorList>
    </citation>
    <scope>NUCLEOTIDE SEQUENCE</scope>
    <source>
        <strain evidence="7">BX12</strain>
    </source>
</reference>
<dbReference type="InterPro" id="IPR007197">
    <property type="entry name" value="rSAM"/>
</dbReference>
<dbReference type="SUPFAM" id="SSF102114">
    <property type="entry name" value="Radical SAM enzymes"/>
    <property type="match status" value="1"/>
</dbReference>
<evidence type="ECO:0000256" key="3">
    <source>
        <dbReference type="ARBA" id="ARBA00023004"/>
    </source>
</evidence>
<dbReference type="InterPro" id="IPR058240">
    <property type="entry name" value="rSAM_sf"/>
</dbReference>
<dbReference type="GO" id="GO:0061799">
    <property type="term" value="F:cyclic pyranopterin monophosphate synthase activity"/>
    <property type="evidence" value="ECO:0007669"/>
    <property type="project" value="TreeGrafter"/>
</dbReference>
<dbReference type="EMBL" id="JACRYT010000012">
    <property type="protein sequence ID" value="MBC6680354.1"/>
    <property type="molecule type" value="Genomic_DNA"/>
</dbReference>
<evidence type="ECO:0000313" key="7">
    <source>
        <dbReference type="EMBL" id="MBC6680354.1"/>
    </source>
</evidence>
<evidence type="ECO:0000256" key="5">
    <source>
        <dbReference type="ARBA" id="ARBA00023150"/>
    </source>
</evidence>
<accession>A0A923SSG6</accession>
<dbReference type="Pfam" id="PF04055">
    <property type="entry name" value="Radical_SAM"/>
    <property type="match status" value="1"/>
</dbReference>
<dbReference type="PROSITE" id="PS51918">
    <property type="entry name" value="RADICAL_SAM"/>
    <property type="match status" value="1"/>
</dbReference>
<keyword evidence="5" id="KW-0501">Molybdenum cofactor biosynthesis</keyword>
<feature type="domain" description="Radical SAM core" evidence="6">
    <location>
        <begin position="1"/>
        <end position="184"/>
    </location>
</feature>
<keyword evidence="3" id="KW-0408">Iron</keyword>
<keyword evidence="8" id="KW-1185">Reference proteome</keyword>
<dbReference type="PANTHER" id="PTHR22960">
    <property type="entry name" value="MOLYBDOPTERIN COFACTOR SYNTHESIS PROTEIN A"/>
    <property type="match status" value="1"/>
</dbReference>
<dbReference type="Proteomes" id="UP000602647">
    <property type="component" value="Unassembled WGS sequence"/>
</dbReference>
<dbReference type="GO" id="GO:0061798">
    <property type="term" value="F:GTP 3',8'-cyclase activity"/>
    <property type="evidence" value="ECO:0007669"/>
    <property type="project" value="TreeGrafter"/>
</dbReference>
<proteinExistence type="predicted"/>
<dbReference type="Gene3D" id="3.20.20.70">
    <property type="entry name" value="Aldolase class I"/>
    <property type="match status" value="1"/>
</dbReference>
<keyword evidence="4" id="KW-0411">Iron-sulfur</keyword>
<dbReference type="AlphaFoldDB" id="A0A923SSG6"/>
<organism evidence="7 8">
    <name type="scientific">Zhenpiania hominis</name>
    <dbReference type="NCBI Taxonomy" id="2763644"/>
    <lineage>
        <taxon>Bacteria</taxon>
        <taxon>Bacillati</taxon>
        <taxon>Bacillota</taxon>
        <taxon>Clostridia</taxon>
        <taxon>Peptostreptococcales</taxon>
        <taxon>Anaerovoracaceae</taxon>
        <taxon>Zhenpiania</taxon>
    </lineage>
</organism>
<comment type="caution">
    <text evidence="7">The sequence shown here is derived from an EMBL/GenBank/DDBJ whole genome shotgun (WGS) entry which is preliminary data.</text>
</comment>
<evidence type="ECO:0000313" key="8">
    <source>
        <dbReference type="Proteomes" id="UP000602647"/>
    </source>
</evidence>
<evidence type="ECO:0000256" key="4">
    <source>
        <dbReference type="ARBA" id="ARBA00023014"/>
    </source>
</evidence>
<protein>
    <submittedName>
        <fullName evidence="7">Radical SAM protein</fullName>
    </submittedName>
</protein>
<keyword evidence="1" id="KW-0949">S-adenosyl-L-methionine</keyword>
<dbReference type="CDD" id="cd01335">
    <property type="entry name" value="Radical_SAM"/>
    <property type="match status" value="1"/>
</dbReference>
<sequence>MRIEFKDATVPSKEEILKQAEGQKRVVLAGKEPLKRTGIIDIVRKLQNEEILIETDGQELSAMAEKLKKAGLTGVMINVNTMRYTRYKRSHDGMQLEPVVEGINKAVDQRLKVRLQVSLEKGFSDDEILDFVQLTFQHDYEIVFLPTMPYEEIKAKLRLRPVEGDFGDVDMFKYAAAIGKIGFLKDCE</sequence>
<dbReference type="PANTHER" id="PTHR22960:SF0">
    <property type="entry name" value="MOLYBDENUM COFACTOR BIOSYNTHESIS PROTEIN 1"/>
    <property type="match status" value="1"/>
</dbReference>
<evidence type="ECO:0000259" key="6">
    <source>
        <dbReference type="PROSITE" id="PS51918"/>
    </source>
</evidence>
<name>A0A923SSG6_9FIRM</name>